<protein>
    <recommendedName>
        <fullName evidence="2">Zn(2)-C6 fungal-type domain-containing protein</fullName>
    </recommendedName>
</protein>
<dbReference type="SUPFAM" id="SSF57701">
    <property type="entry name" value="Zn2/Cys6 DNA-binding domain"/>
    <property type="match status" value="1"/>
</dbReference>
<dbReference type="InterPro" id="IPR001138">
    <property type="entry name" value="Zn2Cys6_DnaBD"/>
</dbReference>
<dbReference type="RefSeq" id="XP_069227489.1">
    <property type="nucleotide sequence ID" value="XM_069375005.1"/>
</dbReference>
<evidence type="ECO:0000313" key="3">
    <source>
        <dbReference type="EMBL" id="KAL1584383.1"/>
    </source>
</evidence>
<dbReference type="Gene3D" id="4.10.240.10">
    <property type="entry name" value="Zn(2)-C6 fungal-type DNA-binding domain"/>
    <property type="match status" value="1"/>
</dbReference>
<dbReference type="AlphaFoldDB" id="A0AB34KI04"/>
<dbReference type="GeneID" id="96007843"/>
<dbReference type="PANTHER" id="PTHR47657:SF11">
    <property type="entry name" value="FINGER DOMAIN PROTEIN, PUTATIVE (AFU_ORTHOLOGUE AFUA_1G01650)-RELATED"/>
    <property type="match status" value="1"/>
</dbReference>
<dbReference type="GO" id="GO:0000981">
    <property type="term" value="F:DNA-binding transcription factor activity, RNA polymerase II-specific"/>
    <property type="evidence" value="ECO:0007669"/>
    <property type="project" value="InterPro"/>
</dbReference>
<gene>
    <name evidence="3" type="ORF">WHR41_06400</name>
</gene>
<dbReference type="SMART" id="SM00066">
    <property type="entry name" value="GAL4"/>
    <property type="match status" value="1"/>
</dbReference>
<name>A0AB34KI04_9PEZI</name>
<feature type="domain" description="Zn(2)-C6 fungal-type" evidence="2">
    <location>
        <begin position="21"/>
        <end position="51"/>
    </location>
</feature>
<sequence length="395" mass="44208">MSSIASNEGRKSRVSRRSRYGCRNCKLRKLKCDEQRPQCRRCHSFGISCNFLPNIPDLQPITVARGQQVVFRSHVRPSRCLSSGVWSCDGSTRYELNAKCQDFITRYLGRSLISPDDAEVAQVNLRLLKLAFEQPALMHASLAVAHTYDRSLRNPQPPRPTLAEHYHRSQATTLFNQLLKNPLKPASLDPTWGTAAALAVLTFTSPDAETPEQAWPMATSGASDFDWLRISKGKMSLWHAVNPLRPGSIFRIMAPTFAEMFAPLPRRGTDGVPGPVADLCGIDEESTGETNAYFEAAHGVARVLALRDEEVGTGRVWLFVRSFRGRFAGLLRGRDPVALVLLYLWYCKAGRGIWWVGMRARVECPAICMYLQLYHRDRHDVLAFLPGGAFAGMLM</sequence>
<keyword evidence="4" id="KW-1185">Reference proteome</keyword>
<keyword evidence="1" id="KW-0539">Nucleus</keyword>
<dbReference type="PROSITE" id="PS00463">
    <property type="entry name" value="ZN2_CY6_FUNGAL_1"/>
    <property type="match status" value="1"/>
</dbReference>
<comment type="caution">
    <text evidence="3">The sequence shown here is derived from an EMBL/GenBank/DDBJ whole genome shotgun (WGS) entry which is preliminary data.</text>
</comment>
<evidence type="ECO:0000256" key="1">
    <source>
        <dbReference type="ARBA" id="ARBA00023242"/>
    </source>
</evidence>
<dbReference type="CDD" id="cd00067">
    <property type="entry name" value="GAL4"/>
    <property type="match status" value="1"/>
</dbReference>
<dbReference type="PANTHER" id="PTHR47657">
    <property type="entry name" value="STEROL REGULATORY ELEMENT-BINDING PROTEIN ECM22"/>
    <property type="match status" value="1"/>
</dbReference>
<evidence type="ECO:0000259" key="2">
    <source>
        <dbReference type="PROSITE" id="PS50048"/>
    </source>
</evidence>
<reference evidence="3 4" key="1">
    <citation type="journal article" date="2020" name="Microbiol. Resour. Announc.">
        <title>Draft Genome Sequence of a Cladosporium Species Isolated from the Mesophotic Ascidian Didemnum maculosum.</title>
        <authorList>
            <person name="Gioti A."/>
            <person name="Siaperas R."/>
            <person name="Nikolaivits E."/>
            <person name="Le Goff G."/>
            <person name="Ouazzani J."/>
            <person name="Kotoulas G."/>
            <person name="Topakas E."/>
        </authorList>
    </citation>
    <scope>NUCLEOTIDE SEQUENCE [LARGE SCALE GENOMIC DNA]</scope>
    <source>
        <strain evidence="3 4">TM138-S3</strain>
    </source>
</reference>
<dbReference type="PROSITE" id="PS50048">
    <property type="entry name" value="ZN2_CY6_FUNGAL_2"/>
    <property type="match status" value="1"/>
</dbReference>
<dbReference type="InterPro" id="IPR052400">
    <property type="entry name" value="Zn2-C6_fungal_TF"/>
</dbReference>
<proteinExistence type="predicted"/>
<evidence type="ECO:0000313" key="4">
    <source>
        <dbReference type="Proteomes" id="UP000803884"/>
    </source>
</evidence>
<dbReference type="Proteomes" id="UP000803884">
    <property type="component" value="Unassembled WGS sequence"/>
</dbReference>
<organism evidence="3 4">
    <name type="scientific">Cladosporium halotolerans</name>
    <dbReference type="NCBI Taxonomy" id="1052096"/>
    <lineage>
        <taxon>Eukaryota</taxon>
        <taxon>Fungi</taxon>
        <taxon>Dikarya</taxon>
        <taxon>Ascomycota</taxon>
        <taxon>Pezizomycotina</taxon>
        <taxon>Dothideomycetes</taxon>
        <taxon>Dothideomycetidae</taxon>
        <taxon>Cladosporiales</taxon>
        <taxon>Cladosporiaceae</taxon>
        <taxon>Cladosporium</taxon>
    </lineage>
</organism>
<dbReference type="InterPro" id="IPR036864">
    <property type="entry name" value="Zn2-C6_fun-type_DNA-bd_sf"/>
</dbReference>
<dbReference type="EMBL" id="JAAQHG020000026">
    <property type="protein sequence ID" value="KAL1584383.1"/>
    <property type="molecule type" value="Genomic_DNA"/>
</dbReference>
<dbReference type="Pfam" id="PF00172">
    <property type="entry name" value="Zn_clus"/>
    <property type="match status" value="1"/>
</dbReference>
<accession>A0AB34KI04</accession>
<dbReference type="GO" id="GO:0008270">
    <property type="term" value="F:zinc ion binding"/>
    <property type="evidence" value="ECO:0007669"/>
    <property type="project" value="InterPro"/>
</dbReference>